<feature type="transmembrane region" description="Helical" evidence="1">
    <location>
        <begin position="79"/>
        <end position="99"/>
    </location>
</feature>
<evidence type="ECO:0008006" key="4">
    <source>
        <dbReference type="Google" id="ProtNLM"/>
    </source>
</evidence>
<organism evidence="2 3">
    <name type="scientific">Roseateles agri</name>
    <dbReference type="NCBI Taxonomy" id="3098619"/>
    <lineage>
        <taxon>Bacteria</taxon>
        <taxon>Pseudomonadati</taxon>
        <taxon>Pseudomonadota</taxon>
        <taxon>Betaproteobacteria</taxon>
        <taxon>Burkholderiales</taxon>
        <taxon>Sphaerotilaceae</taxon>
        <taxon>Roseateles</taxon>
    </lineage>
</organism>
<keyword evidence="3" id="KW-1185">Reference proteome</keyword>
<proteinExistence type="predicted"/>
<evidence type="ECO:0000313" key="3">
    <source>
        <dbReference type="Proteomes" id="UP001285263"/>
    </source>
</evidence>
<reference evidence="2 3" key="1">
    <citation type="submission" date="2023-11" db="EMBL/GenBank/DDBJ databases">
        <title>Paucibacter sp. nov., isolated from fresh soil in Korea.</title>
        <authorList>
            <person name="Le N.T.T."/>
        </authorList>
    </citation>
    <scope>NUCLEOTIDE SEQUENCE [LARGE SCALE GENOMIC DNA]</scope>
    <source>
        <strain evidence="2 3">R3-3</strain>
    </source>
</reference>
<feature type="transmembrane region" description="Helical" evidence="1">
    <location>
        <begin position="20"/>
        <end position="41"/>
    </location>
</feature>
<accession>A0ABU5DF57</accession>
<keyword evidence="1" id="KW-0812">Transmembrane</keyword>
<protein>
    <recommendedName>
        <fullName evidence="4">Integral membrane protein</fullName>
    </recommendedName>
</protein>
<sequence length="113" mass="12087">MPFSTNPTLNLEFFTSSAQAYLSWIFILSLLAKIVSTVIGLRQRAKGIPSAPVWWTSKVSALALGTAAMLLAIQTGNTSTAAAFGVLLVAALAGVVIKARSRRRELARRTSRP</sequence>
<dbReference type="EMBL" id="JAXCLA010000003">
    <property type="protein sequence ID" value="MDY0744913.1"/>
    <property type="molecule type" value="Genomic_DNA"/>
</dbReference>
<keyword evidence="1" id="KW-0472">Membrane</keyword>
<comment type="caution">
    <text evidence="2">The sequence shown here is derived from an EMBL/GenBank/DDBJ whole genome shotgun (WGS) entry which is preliminary data.</text>
</comment>
<dbReference type="Proteomes" id="UP001285263">
    <property type="component" value="Unassembled WGS sequence"/>
</dbReference>
<evidence type="ECO:0000256" key="1">
    <source>
        <dbReference type="SAM" id="Phobius"/>
    </source>
</evidence>
<keyword evidence="1" id="KW-1133">Transmembrane helix</keyword>
<evidence type="ECO:0000313" key="2">
    <source>
        <dbReference type="EMBL" id="MDY0744913.1"/>
    </source>
</evidence>
<name>A0ABU5DF57_9BURK</name>
<feature type="transmembrane region" description="Helical" evidence="1">
    <location>
        <begin position="53"/>
        <end position="73"/>
    </location>
</feature>
<gene>
    <name evidence="2" type="ORF">SNE35_10365</name>
</gene>